<dbReference type="PROSITE" id="PS51930">
    <property type="entry name" value="BMC_2"/>
    <property type="match status" value="1"/>
</dbReference>
<accession>A0A235F403</accession>
<dbReference type="SMART" id="SM00877">
    <property type="entry name" value="BMC"/>
    <property type="match status" value="1"/>
</dbReference>
<dbReference type="CDD" id="cd07045">
    <property type="entry name" value="BMC_CcmK_like"/>
    <property type="match status" value="1"/>
</dbReference>
<dbReference type="InterPro" id="IPR037233">
    <property type="entry name" value="CcmK-like_sf"/>
</dbReference>
<feature type="region of interest" description="Disordered" evidence="4">
    <location>
        <begin position="82"/>
        <end position="124"/>
    </location>
</feature>
<comment type="subcellular location">
    <subcellularLocation>
        <location evidence="1">Bacterial microcompartment</location>
    </subcellularLocation>
</comment>
<evidence type="ECO:0000256" key="1">
    <source>
        <dbReference type="ARBA" id="ARBA00024322"/>
    </source>
</evidence>
<dbReference type="PANTHER" id="PTHR33941">
    <property type="entry name" value="PROPANEDIOL UTILIZATION PROTEIN PDUA"/>
    <property type="match status" value="1"/>
</dbReference>
<evidence type="ECO:0000256" key="3">
    <source>
        <dbReference type="PROSITE-ProRule" id="PRU01278"/>
    </source>
</evidence>
<dbReference type="InterPro" id="IPR044872">
    <property type="entry name" value="CcmK/CsoS1_BMC"/>
</dbReference>
<dbReference type="AlphaFoldDB" id="A0A235F403"/>
<reference evidence="6 7" key="1">
    <citation type="submission" date="2017-07" db="EMBL/GenBank/DDBJ databases">
        <title>Fictibacillus sp. nov. GDSW-R2A3 Genome sequencing and assembly.</title>
        <authorList>
            <person name="Mayilraj S."/>
        </authorList>
    </citation>
    <scope>NUCLEOTIDE SEQUENCE [LARGE SCALE GENOMIC DNA]</scope>
    <source>
        <strain evidence="6 7">GDSW-R2A3</strain>
    </source>
</reference>
<dbReference type="InterPro" id="IPR000249">
    <property type="entry name" value="BMC_dom"/>
</dbReference>
<evidence type="ECO:0000313" key="7">
    <source>
        <dbReference type="Proteomes" id="UP000215059"/>
    </source>
</evidence>
<dbReference type="InterPro" id="IPR050575">
    <property type="entry name" value="BMC_shell"/>
</dbReference>
<comment type="similarity">
    <text evidence="3">Belongs to the bacterial microcompartments protein family.</text>
</comment>
<name>A0A235F403_9BACL</name>
<dbReference type="Proteomes" id="UP000215059">
    <property type="component" value="Unassembled WGS sequence"/>
</dbReference>
<dbReference type="EMBL" id="NOII01000091">
    <property type="protein sequence ID" value="OYD55958.1"/>
    <property type="molecule type" value="Genomic_DNA"/>
</dbReference>
<keyword evidence="2" id="KW-1283">Bacterial microcompartment</keyword>
<evidence type="ECO:0000259" key="5">
    <source>
        <dbReference type="PROSITE" id="PS51930"/>
    </source>
</evidence>
<evidence type="ECO:0000313" key="6">
    <source>
        <dbReference type="EMBL" id="OYD55958.1"/>
    </source>
</evidence>
<proteinExistence type="inferred from homology"/>
<dbReference type="GO" id="GO:0031469">
    <property type="term" value="C:bacterial microcompartment"/>
    <property type="evidence" value="ECO:0007669"/>
    <property type="project" value="UniProtKB-SubCell"/>
</dbReference>
<organism evidence="6 7">
    <name type="scientific">Fictibacillus aquaticus</name>
    <dbReference type="NCBI Taxonomy" id="2021314"/>
    <lineage>
        <taxon>Bacteria</taxon>
        <taxon>Bacillati</taxon>
        <taxon>Bacillota</taxon>
        <taxon>Bacilli</taxon>
        <taxon>Bacillales</taxon>
        <taxon>Fictibacillaceae</taxon>
        <taxon>Fictibacillus</taxon>
    </lineage>
</organism>
<evidence type="ECO:0000256" key="4">
    <source>
        <dbReference type="SAM" id="MobiDB-lite"/>
    </source>
</evidence>
<sequence length="124" mass="13002">MSKALGMIETKGLIGSIEAADAMMKSADVRLVKQEKIDGALVTVMIEGDVGAVQAALDAGKEAAKRVGELVSAHIIPRPDFQVAQVTKGTEQKKEPAAETPPAPETPPTTDNPSNSKPKKKKAE</sequence>
<dbReference type="Gene3D" id="3.30.70.1710">
    <property type="match status" value="1"/>
</dbReference>
<dbReference type="RefSeq" id="WP_094254249.1">
    <property type="nucleotide sequence ID" value="NZ_JBHLXL010000001.1"/>
</dbReference>
<evidence type="ECO:0000256" key="2">
    <source>
        <dbReference type="ARBA" id="ARBA00024446"/>
    </source>
</evidence>
<dbReference type="PANTHER" id="PTHR33941:SF11">
    <property type="entry name" value="BACTERIAL MICROCOMPARTMENT SHELL PROTEIN PDUJ"/>
    <property type="match status" value="1"/>
</dbReference>
<feature type="domain" description="BMC" evidence="5">
    <location>
        <begin position="4"/>
        <end position="88"/>
    </location>
</feature>
<dbReference type="SUPFAM" id="SSF143414">
    <property type="entry name" value="CcmK-like"/>
    <property type="match status" value="1"/>
</dbReference>
<gene>
    <name evidence="6" type="ORF">CGZ90_20125</name>
</gene>
<dbReference type="OrthoDB" id="9812608at2"/>
<keyword evidence="7" id="KW-1185">Reference proteome</keyword>
<protein>
    <submittedName>
        <fullName evidence="6">Ethanolamine utilization protein</fullName>
    </submittedName>
</protein>
<dbReference type="Pfam" id="PF00936">
    <property type="entry name" value="BMC"/>
    <property type="match status" value="1"/>
</dbReference>
<comment type="caution">
    <text evidence="6">The sequence shown here is derived from an EMBL/GenBank/DDBJ whole genome shotgun (WGS) entry which is preliminary data.</text>
</comment>